<dbReference type="NCBIfam" id="TIGR00634">
    <property type="entry name" value="recN"/>
    <property type="match status" value="1"/>
</dbReference>
<dbReference type="AlphaFoldDB" id="A0A1F7WHZ9"/>
<dbReference type="InterPro" id="IPR004604">
    <property type="entry name" value="DNA_recomb/repair_RecN"/>
</dbReference>
<evidence type="ECO:0000256" key="3">
    <source>
        <dbReference type="ARBA" id="ARBA00021315"/>
    </source>
</evidence>
<feature type="domain" description="RecF/RecN/SMC N-terminal" evidence="11">
    <location>
        <begin position="2"/>
        <end position="503"/>
    </location>
</feature>
<dbReference type="EMBL" id="MGFH01000229">
    <property type="protein sequence ID" value="OGM01705.1"/>
    <property type="molecule type" value="Genomic_DNA"/>
</dbReference>
<evidence type="ECO:0000256" key="5">
    <source>
        <dbReference type="ARBA" id="ARBA00022763"/>
    </source>
</evidence>
<dbReference type="PIRSF" id="PIRSF003128">
    <property type="entry name" value="RecN"/>
    <property type="match status" value="1"/>
</dbReference>
<dbReference type="InterPro" id="IPR027417">
    <property type="entry name" value="P-loop_NTPase"/>
</dbReference>
<evidence type="ECO:0000256" key="1">
    <source>
        <dbReference type="ARBA" id="ARBA00003618"/>
    </source>
</evidence>
<dbReference type="PANTHER" id="PTHR11059:SF0">
    <property type="entry name" value="DNA REPAIR PROTEIN RECN"/>
    <property type="match status" value="1"/>
</dbReference>
<dbReference type="GO" id="GO:0005524">
    <property type="term" value="F:ATP binding"/>
    <property type="evidence" value="ECO:0007669"/>
    <property type="project" value="UniProtKB-KW"/>
</dbReference>
<reference evidence="12 13" key="1">
    <citation type="journal article" date="2016" name="Nat. Commun.">
        <title>Thousands of microbial genomes shed light on interconnected biogeochemical processes in an aquifer system.</title>
        <authorList>
            <person name="Anantharaman K."/>
            <person name="Brown C.T."/>
            <person name="Hug L.A."/>
            <person name="Sharon I."/>
            <person name="Castelle C.J."/>
            <person name="Probst A.J."/>
            <person name="Thomas B.C."/>
            <person name="Singh A."/>
            <person name="Wilkins M.J."/>
            <person name="Karaoz U."/>
            <person name="Brodie E.L."/>
            <person name="Williams K.H."/>
            <person name="Hubbard S.S."/>
            <person name="Banfield J.F."/>
        </authorList>
    </citation>
    <scope>NUCLEOTIDE SEQUENCE [LARGE SCALE GENOMIC DNA]</scope>
</reference>
<evidence type="ECO:0000256" key="6">
    <source>
        <dbReference type="ARBA" id="ARBA00022840"/>
    </source>
</evidence>
<dbReference type="Proteomes" id="UP000178735">
    <property type="component" value="Unassembled WGS sequence"/>
</dbReference>
<evidence type="ECO:0000256" key="4">
    <source>
        <dbReference type="ARBA" id="ARBA00022741"/>
    </source>
</evidence>
<dbReference type="GO" id="GO:0006310">
    <property type="term" value="P:DNA recombination"/>
    <property type="evidence" value="ECO:0007669"/>
    <property type="project" value="InterPro"/>
</dbReference>
<proteinExistence type="inferred from homology"/>
<evidence type="ECO:0000256" key="8">
    <source>
        <dbReference type="ARBA" id="ARBA00033408"/>
    </source>
</evidence>
<sequence length="564" mass="61909">MITEVSIKNISLADKIEFNLNEGFNVFTGETGAGKSLVIAAIAFAFGMNSDFARLKKEGETAQVGVTIALTPGIRETLSAILDESAIEVEDDEIIINRSITPDSKTKNSVNGVKAPVMLLNKIGRAVVEISGQNDELLLLEPKAQFELSDRYCGSALAEVKREIAALCHELKSLTAEREELKRSESDRGRQIDLYSYQINEIKNANLYENEDAELTERVDFLKNAEKISQIKDEISALLDGGDDSPSVSASLSRLGGLVSKLAQFDRSFENTAAAINDAYYMLEDVSDGISGLSDRLDYSEEELNEKIERLQAISQLKRKYGATIPEIFEYLADCEKKLALLENFEQNYTAINAKITEKFSKYMKTAERASKIRKENKEKIENAINEELATLDMKNASFRLAINGIENFSEASVNANGLETVEFHICTNPGTPYAPIAKIASGGEMSRIMLAVKNILSSYSNVPSVIFDEIDTGIGGFTLNAVGSKLRSISATKQVICVTHSPIIASFGAHHFLVKKDIINGEKTAISFVKLKGVEIEGEIARMLGNDSEIGISHARELLSKNK</sequence>
<dbReference type="GO" id="GO:0043590">
    <property type="term" value="C:bacterial nucleoid"/>
    <property type="evidence" value="ECO:0007669"/>
    <property type="project" value="TreeGrafter"/>
</dbReference>
<dbReference type="SUPFAM" id="SSF52540">
    <property type="entry name" value="P-loop containing nucleoside triphosphate hydrolases"/>
    <property type="match status" value="1"/>
</dbReference>
<keyword evidence="4" id="KW-0547">Nucleotide-binding</keyword>
<keyword evidence="7 9" id="KW-0234">DNA repair</keyword>
<evidence type="ECO:0000313" key="12">
    <source>
        <dbReference type="EMBL" id="OGM01705.1"/>
    </source>
</evidence>
<keyword evidence="6" id="KW-0067">ATP-binding</keyword>
<evidence type="ECO:0000313" key="13">
    <source>
        <dbReference type="Proteomes" id="UP000178735"/>
    </source>
</evidence>
<comment type="similarity">
    <text evidence="2 9">Belongs to the RecN family.</text>
</comment>
<comment type="caution">
    <text evidence="12">The sequence shown here is derived from an EMBL/GenBank/DDBJ whole genome shotgun (WGS) entry which is preliminary data.</text>
</comment>
<dbReference type="STRING" id="1817813.A2008_12450"/>
<dbReference type="Pfam" id="PF02463">
    <property type="entry name" value="SMC_N"/>
    <property type="match status" value="1"/>
</dbReference>
<protein>
    <recommendedName>
        <fullName evidence="3 9">DNA repair protein RecN</fullName>
    </recommendedName>
    <alternativeName>
        <fullName evidence="8 9">Recombination protein N</fullName>
    </alternativeName>
</protein>
<gene>
    <name evidence="12" type="ORF">A2008_12450</name>
</gene>
<dbReference type="PANTHER" id="PTHR11059">
    <property type="entry name" value="DNA REPAIR PROTEIN RECN"/>
    <property type="match status" value="1"/>
</dbReference>
<feature type="coiled-coil region" evidence="10">
    <location>
        <begin position="157"/>
        <end position="225"/>
    </location>
</feature>
<evidence type="ECO:0000256" key="2">
    <source>
        <dbReference type="ARBA" id="ARBA00009441"/>
    </source>
</evidence>
<dbReference type="Gene3D" id="3.40.50.300">
    <property type="entry name" value="P-loop containing nucleotide triphosphate hydrolases"/>
    <property type="match status" value="2"/>
</dbReference>
<dbReference type="CDD" id="cd03241">
    <property type="entry name" value="ABC_RecN"/>
    <property type="match status" value="1"/>
</dbReference>
<dbReference type="GO" id="GO:0006281">
    <property type="term" value="P:DNA repair"/>
    <property type="evidence" value="ECO:0007669"/>
    <property type="project" value="UniProtKB-KW"/>
</dbReference>
<keyword evidence="5 9" id="KW-0227">DNA damage</keyword>
<dbReference type="GO" id="GO:0009432">
    <property type="term" value="P:SOS response"/>
    <property type="evidence" value="ECO:0007669"/>
    <property type="project" value="TreeGrafter"/>
</dbReference>
<dbReference type="InterPro" id="IPR003395">
    <property type="entry name" value="RecF/RecN/SMC_N"/>
</dbReference>
<evidence type="ECO:0000256" key="9">
    <source>
        <dbReference type="PIRNR" id="PIRNR003128"/>
    </source>
</evidence>
<evidence type="ECO:0000256" key="7">
    <source>
        <dbReference type="ARBA" id="ARBA00023204"/>
    </source>
</evidence>
<accession>A0A1F7WHZ9</accession>
<evidence type="ECO:0000259" key="11">
    <source>
        <dbReference type="Pfam" id="PF02463"/>
    </source>
</evidence>
<keyword evidence="10" id="KW-0175">Coiled coil</keyword>
<evidence type="ECO:0000256" key="10">
    <source>
        <dbReference type="SAM" id="Coils"/>
    </source>
</evidence>
<comment type="function">
    <text evidence="1 9">May be involved in recombinational repair of damaged DNA.</text>
</comment>
<name>A0A1F7WHZ9_9BACT</name>
<organism evidence="12 13">
    <name type="scientific">Candidatus Wallbacteria bacterium GWC2_49_35</name>
    <dbReference type="NCBI Taxonomy" id="1817813"/>
    <lineage>
        <taxon>Bacteria</taxon>
        <taxon>Candidatus Walliibacteriota</taxon>
    </lineage>
</organism>